<feature type="transmembrane region" description="Helical" evidence="2">
    <location>
        <begin position="24"/>
        <end position="48"/>
    </location>
</feature>
<dbReference type="GO" id="GO:0008324">
    <property type="term" value="F:monoatomic cation transmembrane transporter activity"/>
    <property type="evidence" value="ECO:0007669"/>
    <property type="project" value="InterPro"/>
</dbReference>
<dbReference type="Pfam" id="PF26501">
    <property type="entry name" value="DUF8167"/>
    <property type="match status" value="1"/>
</dbReference>
<dbReference type="PROSITE" id="PS51202">
    <property type="entry name" value="RCK_C"/>
    <property type="match status" value="1"/>
</dbReference>
<dbReference type="GO" id="GO:0006813">
    <property type="term" value="P:potassium ion transport"/>
    <property type="evidence" value="ECO:0007669"/>
    <property type="project" value="InterPro"/>
</dbReference>
<dbReference type="STRING" id="553466.SAMN04487950_0912"/>
<dbReference type="InterPro" id="IPR058603">
    <property type="entry name" value="DUF8167_2nd"/>
</dbReference>
<dbReference type="AlphaFoldDB" id="A0A1I4C4K3"/>
<protein>
    <submittedName>
        <fullName evidence="4">TrkA-C domain-containing protein</fullName>
    </submittedName>
</protein>
<feature type="domain" description="RCK C-terminal" evidence="3">
    <location>
        <begin position="348"/>
        <end position="431"/>
    </location>
</feature>
<proteinExistence type="predicted"/>
<dbReference type="InterPro" id="IPR006037">
    <property type="entry name" value="RCK_C"/>
</dbReference>
<feature type="transmembrane region" description="Helical" evidence="2">
    <location>
        <begin position="91"/>
        <end position="109"/>
    </location>
</feature>
<dbReference type="Gene3D" id="3.30.70.1450">
    <property type="entry name" value="Regulator of K+ conductance, C-terminal domain"/>
    <property type="match status" value="1"/>
</dbReference>
<dbReference type="Pfam" id="PF26503">
    <property type="entry name" value="DUF8167_3rd"/>
    <property type="match status" value="1"/>
</dbReference>
<accession>A0A1I4C4K3</accession>
<dbReference type="SUPFAM" id="SSF116726">
    <property type="entry name" value="TrkA C-terminal domain-like"/>
    <property type="match status" value="1"/>
</dbReference>
<dbReference type="Pfam" id="PF02080">
    <property type="entry name" value="TrkA_C"/>
    <property type="match status" value="1"/>
</dbReference>
<gene>
    <name evidence="4" type="ORF">SAMN04487950_0912</name>
</gene>
<dbReference type="InterPro" id="IPR058604">
    <property type="entry name" value="DUF8167_3rd"/>
</dbReference>
<evidence type="ECO:0000259" key="3">
    <source>
        <dbReference type="PROSITE" id="PS51202"/>
    </source>
</evidence>
<keyword evidence="2" id="KW-0472">Membrane</keyword>
<evidence type="ECO:0000313" key="5">
    <source>
        <dbReference type="Proteomes" id="UP000199607"/>
    </source>
</evidence>
<evidence type="ECO:0000256" key="1">
    <source>
        <dbReference type="SAM" id="MobiDB-lite"/>
    </source>
</evidence>
<keyword evidence="2" id="KW-1133">Transmembrane helix</keyword>
<keyword evidence="5" id="KW-1185">Reference proteome</keyword>
<dbReference type="InterPro" id="IPR036721">
    <property type="entry name" value="RCK_C_sf"/>
</dbReference>
<dbReference type="InterPro" id="IPR058480">
    <property type="entry name" value="DUF8167_N"/>
</dbReference>
<reference evidence="5" key="1">
    <citation type="submission" date="2016-10" db="EMBL/GenBank/DDBJ databases">
        <authorList>
            <person name="Varghese N."/>
            <person name="Submissions S."/>
        </authorList>
    </citation>
    <scope>NUCLEOTIDE SEQUENCE [LARGE SCALE GENOMIC DNA]</scope>
    <source>
        <strain evidence="5">CGMCC 1.7738</strain>
    </source>
</reference>
<evidence type="ECO:0000256" key="2">
    <source>
        <dbReference type="SAM" id="Phobius"/>
    </source>
</evidence>
<dbReference type="EMBL" id="FOTC01000001">
    <property type="protein sequence ID" value="SFK75096.1"/>
    <property type="molecule type" value="Genomic_DNA"/>
</dbReference>
<keyword evidence="2" id="KW-0812">Transmembrane</keyword>
<name>A0A1I4C4K3_9EURY</name>
<dbReference type="Pfam" id="PF26502">
    <property type="entry name" value="DUF8167_2nd"/>
    <property type="match status" value="1"/>
</dbReference>
<feature type="transmembrane region" description="Helical" evidence="2">
    <location>
        <begin position="60"/>
        <end position="79"/>
    </location>
</feature>
<organism evidence="4 5">
    <name type="scientific">Halogranum rubrum</name>
    <dbReference type="NCBI Taxonomy" id="553466"/>
    <lineage>
        <taxon>Archaea</taxon>
        <taxon>Methanobacteriati</taxon>
        <taxon>Methanobacteriota</taxon>
        <taxon>Stenosarchaea group</taxon>
        <taxon>Halobacteria</taxon>
        <taxon>Halobacteriales</taxon>
        <taxon>Haloferacaceae</taxon>
    </lineage>
</organism>
<feature type="region of interest" description="Disordered" evidence="1">
    <location>
        <begin position="270"/>
        <end position="316"/>
    </location>
</feature>
<evidence type="ECO:0000313" key="4">
    <source>
        <dbReference type="EMBL" id="SFK75096.1"/>
    </source>
</evidence>
<sequence>MSYSGTGLIERREAPLMAALPVEILYGIYLGVLAGIIPALIAGGLGFVFKYFTDVTIPGFGVVVLALAIAGVNGGLLALSDEAVINAEHNVAIVVAIIVVLMITLYAHAQGDKLGAALPKRLTLKKITDRTLSTDVVELVGGRGQVRITVAGEIADVEGYPPMPAALRTELQNGEWTFPADVPLTELETRLADRLRNDHDLAEVSVHLDERARATIAAAPPVGALSKRVPSGKRAVSVEALVPTGLARGDIVDLVTSETTVTGTVLAVRSTGSEATEKAASSDATKQATATDGGTDETTETVETPPPPITAGGDGRVTVAVPRTEAKTLLSSPSPRLVVQARGTRREFELTTLLRRAGRRFRRVSVKTGGALDGVTIGDASVRDTYEVGILAVRHETWQFAPRGSTELTAGDELFVVGTRSALDAFAEVAA</sequence>
<dbReference type="Proteomes" id="UP000199607">
    <property type="component" value="Unassembled WGS sequence"/>
</dbReference>